<organism evidence="2">
    <name type="scientific">bioreactor metagenome</name>
    <dbReference type="NCBI Taxonomy" id="1076179"/>
    <lineage>
        <taxon>unclassified sequences</taxon>
        <taxon>metagenomes</taxon>
        <taxon>ecological metagenomes</taxon>
    </lineage>
</organism>
<dbReference type="InterPro" id="IPR055245">
    <property type="entry name" value="HTH_proteobacteria"/>
</dbReference>
<dbReference type="EMBL" id="VSSQ01000298">
    <property type="protein sequence ID" value="MPL90227.1"/>
    <property type="molecule type" value="Genomic_DNA"/>
</dbReference>
<name>A0A644VG76_9ZZZZ</name>
<protein>
    <recommendedName>
        <fullName evidence="1">Winged helix-turn-helix domain-containing protein</fullName>
    </recommendedName>
</protein>
<evidence type="ECO:0000313" key="2">
    <source>
        <dbReference type="EMBL" id="MPL90227.1"/>
    </source>
</evidence>
<proteinExistence type="predicted"/>
<evidence type="ECO:0000259" key="1">
    <source>
        <dbReference type="Pfam" id="PF14090"/>
    </source>
</evidence>
<comment type="caution">
    <text evidence="2">The sequence shown here is derived from an EMBL/GenBank/DDBJ whole genome shotgun (WGS) entry which is preliminary data.</text>
</comment>
<gene>
    <name evidence="2" type="ORF">SDC9_36274</name>
</gene>
<dbReference type="AlphaFoldDB" id="A0A644VG76"/>
<accession>A0A644VG76</accession>
<dbReference type="Pfam" id="PF14090">
    <property type="entry name" value="HTH_39"/>
    <property type="match status" value="1"/>
</dbReference>
<feature type="domain" description="Winged helix-turn-helix" evidence="1">
    <location>
        <begin position="5"/>
        <end position="54"/>
    </location>
</feature>
<reference evidence="2" key="1">
    <citation type="submission" date="2019-08" db="EMBL/GenBank/DDBJ databases">
        <authorList>
            <person name="Kucharzyk K."/>
            <person name="Murdoch R.W."/>
            <person name="Higgins S."/>
            <person name="Loffler F."/>
        </authorList>
    </citation>
    <scope>NUCLEOTIDE SEQUENCE</scope>
</reference>
<sequence length="101" mass="12064">MRTETQNQMIARYLESGKTLTQLQALDLFRCIRLPSRINDLRNRGYIIKTTMVYKDGVKYGIYSLISKPKQPVFPPMRGVCRREKKEGLWRRLYNKLLIRK</sequence>